<evidence type="ECO:0000256" key="2">
    <source>
        <dbReference type="ARBA" id="ARBA00022803"/>
    </source>
</evidence>
<dbReference type="PANTHER" id="PTHR44858">
    <property type="entry name" value="TETRATRICOPEPTIDE REPEAT PROTEIN 6"/>
    <property type="match status" value="1"/>
</dbReference>
<evidence type="ECO:0000256" key="1">
    <source>
        <dbReference type="ARBA" id="ARBA00022737"/>
    </source>
</evidence>
<organism evidence="3 4">
    <name type="scientific">Chamaesiphon polymorphus CCALA 037</name>
    <dbReference type="NCBI Taxonomy" id="2107692"/>
    <lineage>
        <taxon>Bacteria</taxon>
        <taxon>Bacillati</taxon>
        <taxon>Cyanobacteriota</taxon>
        <taxon>Cyanophyceae</taxon>
        <taxon>Gomontiellales</taxon>
        <taxon>Chamaesiphonaceae</taxon>
        <taxon>Chamaesiphon</taxon>
    </lineage>
</organism>
<keyword evidence="1" id="KW-0677">Repeat</keyword>
<dbReference type="AlphaFoldDB" id="A0A2T1G3G6"/>
<dbReference type="SUPFAM" id="SSF48452">
    <property type="entry name" value="TPR-like"/>
    <property type="match status" value="1"/>
</dbReference>
<comment type="caution">
    <text evidence="3">The sequence shown here is derived from an EMBL/GenBank/DDBJ whole genome shotgun (WGS) entry which is preliminary data.</text>
</comment>
<reference evidence="3 4" key="1">
    <citation type="submission" date="2018-03" db="EMBL/GenBank/DDBJ databases">
        <title>The ancient ancestry and fast evolution of plastids.</title>
        <authorList>
            <person name="Moore K.R."/>
            <person name="Magnabosco C."/>
            <person name="Momper L."/>
            <person name="Gold D.A."/>
            <person name="Bosak T."/>
            <person name="Fournier G.P."/>
        </authorList>
    </citation>
    <scope>NUCLEOTIDE SEQUENCE [LARGE SCALE GENOMIC DNA]</scope>
    <source>
        <strain evidence="3 4">CCALA 037</strain>
    </source>
</reference>
<gene>
    <name evidence="3" type="ORF">C7B77_21185</name>
</gene>
<protein>
    <submittedName>
        <fullName evidence="3">Serine protease</fullName>
    </submittedName>
</protein>
<accession>A0A2T1G3G6</accession>
<keyword evidence="3" id="KW-0378">Hydrolase</keyword>
<dbReference type="PANTHER" id="PTHR44858:SF1">
    <property type="entry name" value="UDP-N-ACETYLGLUCOSAMINE--PEPTIDE N-ACETYLGLUCOSAMINYLTRANSFERASE SPINDLY-RELATED"/>
    <property type="match status" value="1"/>
</dbReference>
<dbReference type="Gene3D" id="1.25.40.10">
    <property type="entry name" value="Tetratricopeptide repeat domain"/>
    <property type="match status" value="1"/>
</dbReference>
<dbReference type="GO" id="GO:0008233">
    <property type="term" value="F:peptidase activity"/>
    <property type="evidence" value="ECO:0007669"/>
    <property type="project" value="UniProtKB-KW"/>
</dbReference>
<dbReference type="GO" id="GO:0006508">
    <property type="term" value="P:proteolysis"/>
    <property type="evidence" value="ECO:0007669"/>
    <property type="project" value="UniProtKB-KW"/>
</dbReference>
<proteinExistence type="predicted"/>
<dbReference type="Proteomes" id="UP000238937">
    <property type="component" value="Unassembled WGS sequence"/>
</dbReference>
<evidence type="ECO:0000313" key="4">
    <source>
        <dbReference type="Proteomes" id="UP000238937"/>
    </source>
</evidence>
<sequence>DFDRSIQLQPTFAATYLARGILKYVKFNNSRAALVDVERSIQLDPQNANSYIIRGLIYDSLGNRAAAIASIRQSAKLAKQQGNQKIYQQAIDFLKQRGATAN</sequence>
<keyword evidence="4" id="KW-1185">Reference proteome</keyword>
<name>A0A2T1G3G6_9CYAN</name>
<evidence type="ECO:0000313" key="3">
    <source>
        <dbReference type="EMBL" id="PSB51771.1"/>
    </source>
</evidence>
<feature type="non-terminal residue" evidence="3">
    <location>
        <position position="1"/>
    </location>
</feature>
<dbReference type="EMBL" id="PVWO01000347">
    <property type="protein sequence ID" value="PSB51771.1"/>
    <property type="molecule type" value="Genomic_DNA"/>
</dbReference>
<dbReference type="InterPro" id="IPR019734">
    <property type="entry name" value="TPR_rpt"/>
</dbReference>
<keyword evidence="3" id="KW-0645">Protease</keyword>
<dbReference type="InterPro" id="IPR011990">
    <property type="entry name" value="TPR-like_helical_dom_sf"/>
</dbReference>
<keyword evidence="2" id="KW-0802">TPR repeat</keyword>
<dbReference type="Pfam" id="PF13181">
    <property type="entry name" value="TPR_8"/>
    <property type="match status" value="1"/>
</dbReference>
<dbReference type="InterPro" id="IPR050498">
    <property type="entry name" value="Ycf3"/>
</dbReference>